<keyword evidence="3" id="KW-1003">Cell membrane</keyword>
<evidence type="ECO:0000256" key="7">
    <source>
        <dbReference type="ARBA" id="ARBA00022989"/>
    </source>
</evidence>
<dbReference type="InterPro" id="IPR032675">
    <property type="entry name" value="LRR_dom_sf"/>
</dbReference>
<dbReference type="GO" id="GO:0005886">
    <property type="term" value="C:plasma membrane"/>
    <property type="evidence" value="ECO:0007669"/>
    <property type="project" value="UniProtKB-SubCell"/>
</dbReference>
<evidence type="ECO:0000256" key="6">
    <source>
        <dbReference type="ARBA" id="ARBA00022737"/>
    </source>
</evidence>
<evidence type="ECO:0000256" key="5">
    <source>
        <dbReference type="ARBA" id="ARBA00022692"/>
    </source>
</evidence>
<keyword evidence="4" id="KW-0433">Leucine-rich repeat</keyword>
<dbReference type="PANTHER" id="PTHR27004">
    <property type="entry name" value="RECEPTOR-LIKE PROTEIN 12 ISOFORM X1"/>
    <property type="match status" value="1"/>
</dbReference>
<reference evidence="12" key="1">
    <citation type="submission" date="2016-06" db="EMBL/GenBank/DDBJ databases">
        <title>Parallel loss of symbiosis genes in relatives of nitrogen-fixing non-legume Parasponia.</title>
        <authorList>
            <person name="Van Velzen R."/>
            <person name="Holmer R."/>
            <person name="Bu F."/>
            <person name="Rutten L."/>
            <person name="Van Zeijl A."/>
            <person name="Liu W."/>
            <person name="Santuari L."/>
            <person name="Cao Q."/>
            <person name="Sharma T."/>
            <person name="Shen D."/>
            <person name="Roswanjaya Y."/>
            <person name="Wardhani T."/>
            <person name="Kalhor M.S."/>
            <person name="Jansen J."/>
            <person name="Van den Hoogen J."/>
            <person name="Gungor B."/>
            <person name="Hartog M."/>
            <person name="Hontelez J."/>
            <person name="Verver J."/>
            <person name="Yang W.-C."/>
            <person name="Schijlen E."/>
            <person name="Repin R."/>
            <person name="Schilthuizen M."/>
            <person name="Schranz E."/>
            <person name="Heidstra R."/>
            <person name="Miyata K."/>
            <person name="Fedorova E."/>
            <person name="Kohlen W."/>
            <person name="Bisseling T."/>
            <person name="Smit S."/>
            <person name="Geurts R."/>
        </authorList>
    </citation>
    <scope>NUCLEOTIDE SEQUENCE [LARGE SCALE GENOMIC DNA]</scope>
    <source>
        <strain evidence="12">cv. WU1-14</strain>
    </source>
</reference>
<dbReference type="EMBL" id="JXTB01000001">
    <property type="protein sequence ID" value="PON80747.1"/>
    <property type="molecule type" value="Genomic_DNA"/>
</dbReference>
<evidence type="ECO:0000256" key="2">
    <source>
        <dbReference type="ARBA" id="ARBA00009592"/>
    </source>
</evidence>
<evidence type="ECO:0000313" key="11">
    <source>
        <dbReference type="EMBL" id="PON80747.1"/>
    </source>
</evidence>
<comment type="similarity">
    <text evidence="2">Belongs to the RLP family.</text>
</comment>
<name>A0A2P5E5C9_PARAD</name>
<keyword evidence="10" id="KW-0325">Glycoprotein</keyword>
<dbReference type="AlphaFoldDB" id="A0A2P5E5C9"/>
<keyword evidence="8" id="KW-0472">Membrane</keyword>
<evidence type="ECO:0000256" key="1">
    <source>
        <dbReference type="ARBA" id="ARBA00004251"/>
    </source>
</evidence>
<evidence type="ECO:0000256" key="9">
    <source>
        <dbReference type="ARBA" id="ARBA00023170"/>
    </source>
</evidence>
<evidence type="ECO:0000256" key="4">
    <source>
        <dbReference type="ARBA" id="ARBA00022614"/>
    </source>
</evidence>
<keyword evidence="9" id="KW-0675">Receptor</keyword>
<evidence type="ECO:0000256" key="10">
    <source>
        <dbReference type="ARBA" id="ARBA00023180"/>
    </source>
</evidence>
<evidence type="ECO:0000256" key="3">
    <source>
        <dbReference type="ARBA" id="ARBA00022475"/>
    </source>
</evidence>
<dbReference type="Proteomes" id="UP000237105">
    <property type="component" value="Unassembled WGS sequence"/>
</dbReference>
<keyword evidence="12" id="KW-1185">Reference proteome</keyword>
<keyword evidence="6" id="KW-0677">Repeat</keyword>
<keyword evidence="7" id="KW-1133">Transmembrane helix</keyword>
<gene>
    <name evidence="11" type="ORF">PanWU01x14_003030</name>
</gene>
<accession>A0A2P5E5C9</accession>
<organism evidence="11 12">
    <name type="scientific">Parasponia andersonii</name>
    <name type="common">Sponia andersonii</name>
    <dbReference type="NCBI Taxonomy" id="3476"/>
    <lineage>
        <taxon>Eukaryota</taxon>
        <taxon>Viridiplantae</taxon>
        <taxon>Streptophyta</taxon>
        <taxon>Embryophyta</taxon>
        <taxon>Tracheophyta</taxon>
        <taxon>Spermatophyta</taxon>
        <taxon>Magnoliopsida</taxon>
        <taxon>eudicotyledons</taxon>
        <taxon>Gunneridae</taxon>
        <taxon>Pentapetalae</taxon>
        <taxon>rosids</taxon>
        <taxon>fabids</taxon>
        <taxon>Rosales</taxon>
        <taxon>Cannabaceae</taxon>
        <taxon>Parasponia</taxon>
    </lineage>
</organism>
<comment type="subcellular location">
    <subcellularLocation>
        <location evidence="1">Cell membrane</location>
        <topology evidence="1">Single-pass type I membrane protein</topology>
    </subcellularLocation>
</comment>
<keyword evidence="5" id="KW-0812">Transmembrane</keyword>
<dbReference type="STRING" id="3476.A0A2P5E5C9"/>
<sequence length="111" mass="12061">MNVSNNDLIGPIPQGKQLNTFDNTSYIGNSRLCGDSLSKKCGNFDQSPILPSSTLEEQDSGSVFDSNWMTILFGYLGGLVVGIAIEHIVATQHGWSGTTFFLRKLGAIGWY</sequence>
<protein>
    <submittedName>
        <fullName evidence="11">Uncharacterized protein</fullName>
    </submittedName>
</protein>
<evidence type="ECO:0000313" key="12">
    <source>
        <dbReference type="Proteomes" id="UP000237105"/>
    </source>
</evidence>
<evidence type="ECO:0000256" key="8">
    <source>
        <dbReference type="ARBA" id="ARBA00023136"/>
    </source>
</evidence>
<dbReference type="Gene3D" id="3.80.10.10">
    <property type="entry name" value="Ribonuclease Inhibitor"/>
    <property type="match status" value="1"/>
</dbReference>
<proteinExistence type="inferred from homology"/>
<dbReference type="OrthoDB" id="1732009at2759"/>
<comment type="caution">
    <text evidence="11">The sequence shown here is derived from an EMBL/GenBank/DDBJ whole genome shotgun (WGS) entry which is preliminary data.</text>
</comment>
<dbReference type="PANTHER" id="PTHR27004:SF447">
    <property type="entry name" value="RECEPTOR LIKE PROTEIN 30-LIKE"/>
    <property type="match status" value="1"/>
</dbReference>